<reference evidence="1" key="1">
    <citation type="submission" date="2017-07" db="EMBL/GenBank/DDBJ databases">
        <title>Taro Niue Genome Assembly and Annotation.</title>
        <authorList>
            <person name="Atibalentja N."/>
            <person name="Keating K."/>
            <person name="Fields C.J."/>
        </authorList>
    </citation>
    <scope>NUCLEOTIDE SEQUENCE</scope>
    <source>
        <strain evidence="1">Niue_2</strain>
        <tissue evidence="1">Leaf</tissue>
    </source>
</reference>
<feature type="non-terminal residue" evidence="1">
    <location>
        <position position="1"/>
    </location>
</feature>
<dbReference type="EMBL" id="NMUH01005360">
    <property type="protein sequence ID" value="MQM12563.1"/>
    <property type="molecule type" value="Genomic_DNA"/>
</dbReference>
<evidence type="ECO:0000313" key="1">
    <source>
        <dbReference type="EMBL" id="MQM12563.1"/>
    </source>
</evidence>
<name>A0A843WM75_COLES</name>
<proteinExistence type="predicted"/>
<comment type="caution">
    <text evidence="1">The sequence shown here is derived from an EMBL/GenBank/DDBJ whole genome shotgun (WGS) entry which is preliminary data.</text>
</comment>
<evidence type="ECO:0000313" key="2">
    <source>
        <dbReference type="Proteomes" id="UP000652761"/>
    </source>
</evidence>
<sequence length="40" mass="4738">EVFNKTHKKKGMDQYVSDRAREVAESYSQQIIDKYTGEEE</sequence>
<accession>A0A843WM75</accession>
<gene>
    <name evidence="1" type="ORF">Taro_045482</name>
</gene>
<organism evidence="1 2">
    <name type="scientific">Colocasia esculenta</name>
    <name type="common">Wild taro</name>
    <name type="synonym">Arum esculentum</name>
    <dbReference type="NCBI Taxonomy" id="4460"/>
    <lineage>
        <taxon>Eukaryota</taxon>
        <taxon>Viridiplantae</taxon>
        <taxon>Streptophyta</taxon>
        <taxon>Embryophyta</taxon>
        <taxon>Tracheophyta</taxon>
        <taxon>Spermatophyta</taxon>
        <taxon>Magnoliopsida</taxon>
        <taxon>Liliopsida</taxon>
        <taxon>Araceae</taxon>
        <taxon>Aroideae</taxon>
        <taxon>Colocasieae</taxon>
        <taxon>Colocasia</taxon>
    </lineage>
</organism>
<keyword evidence="2" id="KW-1185">Reference proteome</keyword>
<dbReference type="Proteomes" id="UP000652761">
    <property type="component" value="Unassembled WGS sequence"/>
</dbReference>
<dbReference type="AlphaFoldDB" id="A0A843WM75"/>
<dbReference type="OrthoDB" id="629495at2759"/>
<protein>
    <submittedName>
        <fullName evidence="1">Uncharacterized protein</fullName>
    </submittedName>
</protein>